<accession>A0A2P2NTC0</accession>
<protein>
    <submittedName>
        <fullName evidence="1">Uncharacterized protein</fullName>
    </submittedName>
</protein>
<dbReference type="EMBL" id="GGEC01065268">
    <property type="protein sequence ID" value="MBX45752.1"/>
    <property type="molecule type" value="Transcribed_RNA"/>
</dbReference>
<reference evidence="1" key="1">
    <citation type="submission" date="2018-02" db="EMBL/GenBank/DDBJ databases">
        <title>Rhizophora mucronata_Transcriptome.</title>
        <authorList>
            <person name="Meera S.P."/>
            <person name="Sreeshan A."/>
            <person name="Augustine A."/>
        </authorList>
    </citation>
    <scope>NUCLEOTIDE SEQUENCE</scope>
    <source>
        <tissue evidence="1">Leaf</tissue>
    </source>
</reference>
<proteinExistence type="predicted"/>
<name>A0A2P2NTC0_RHIMU</name>
<sequence length="28" mass="3362">MEGKFFFPYLTQATFMFFLLLNKPCTLL</sequence>
<organism evidence="1">
    <name type="scientific">Rhizophora mucronata</name>
    <name type="common">Asiatic mangrove</name>
    <dbReference type="NCBI Taxonomy" id="61149"/>
    <lineage>
        <taxon>Eukaryota</taxon>
        <taxon>Viridiplantae</taxon>
        <taxon>Streptophyta</taxon>
        <taxon>Embryophyta</taxon>
        <taxon>Tracheophyta</taxon>
        <taxon>Spermatophyta</taxon>
        <taxon>Magnoliopsida</taxon>
        <taxon>eudicotyledons</taxon>
        <taxon>Gunneridae</taxon>
        <taxon>Pentapetalae</taxon>
        <taxon>rosids</taxon>
        <taxon>fabids</taxon>
        <taxon>Malpighiales</taxon>
        <taxon>Rhizophoraceae</taxon>
        <taxon>Rhizophora</taxon>
    </lineage>
</organism>
<evidence type="ECO:0000313" key="1">
    <source>
        <dbReference type="EMBL" id="MBX45752.1"/>
    </source>
</evidence>
<dbReference type="AlphaFoldDB" id="A0A2P2NTC0"/>